<dbReference type="Pfam" id="PF01636">
    <property type="entry name" value="APH"/>
    <property type="match status" value="1"/>
</dbReference>
<dbReference type="EMBL" id="SJDT01000001">
    <property type="protein sequence ID" value="TBW23606.1"/>
    <property type="molecule type" value="Genomic_DNA"/>
</dbReference>
<keyword evidence="3" id="KW-1185">Reference proteome</keyword>
<dbReference type="Proteomes" id="UP000293036">
    <property type="component" value="Unassembled WGS sequence"/>
</dbReference>
<dbReference type="InterPro" id="IPR002575">
    <property type="entry name" value="Aminoglycoside_PTrfase"/>
</dbReference>
<dbReference type="RefSeq" id="WP_131278952.1">
    <property type="nucleotide sequence ID" value="NZ_JBHSLR010000009.1"/>
</dbReference>
<accession>A0A4Q9V1X3</accession>
<dbReference type="InterPro" id="IPR011009">
    <property type="entry name" value="Kinase-like_dom_sf"/>
</dbReference>
<feature type="domain" description="Aminoglycoside phosphotransferase" evidence="1">
    <location>
        <begin position="142"/>
        <end position="332"/>
    </location>
</feature>
<organism evidence="2 3">
    <name type="scientific">Arcanobacterium bovis</name>
    <dbReference type="NCBI Taxonomy" id="2529275"/>
    <lineage>
        <taxon>Bacteria</taxon>
        <taxon>Bacillati</taxon>
        <taxon>Actinomycetota</taxon>
        <taxon>Actinomycetes</taxon>
        <taxon>Actinomycetales</taxon>
        <taxon>Actinomycetaceae</taxon>
        <taxon>Arcanobacterium</taxon>
    </lineage>
</organism>
<protein>
    <submittedName>
        <fullName evidence="2">Aminoglycoside phosphotransferase family protein</fullName>
    </submittedName>
</protein>
<name>A0A4Q9V1X3_9ACTO</name>
<evidence type="ECO:0000259" key="1">
    <source>
        <dbReference type="Pfam" id="PF01636"/>
    </source>
</evidence>
<comment type="caution">
    <text evidence="2">The sequence shown here is derived from an EMBL/GenBank/DDBJ whole genome shotgun (WGS) entry which is preliminary data.</text>
</comment>
<dbReference type="GO" id="GO:0016740">
    <property type="term" value="F:transferase activity"/>
    <property type="evidence" value="ECO:0007669"/>
    <property type="project" value="UniProtKB-KW"/>
</dbReference>
<dbReference type="AlphaFoldDB" id="A0A4Q9V1X3"/>
<dbReference type="Gene3D" id="3.90.1200.10">
    <property type="match status" value="1"/>
</dbReference>
<gene>
    <name evidence="2" type="ORF">EZJ44_00215</name>
</gene>
<proteinExistence type="predicted"/>
<reference evidence="2 3" key="1">
    <citation type="submission" date="2019-02" db="EMBL/GenBank/DDBJ databases">
        <title>Arcanobacterium bovis sp. nov., isolated from the milk of a cow with mastitis.</title>
        <authorList>
            <person name="Sammra O."/>
            <person name="Foster G."/>
            <person name="Hassan A."/>
            <person name="Alssahen M."/>
            <person name="Laemmler C."/>
            <person name="Borowiak M."/>
            <person name="Malorny B."/>
            <person name="Abdulmawjood A."/>
        </authorList>
    </citation>
    <scope>NUCLEOTIDE SEQUENCE [LARGE SCALE GENOMIC DNA]</scope>
    <source>
        <strain evidence="2 3">C605018/01/1</strain>
    </source>
</reference>
<keyword evidence="2" id="KW-0808">Transferase</keyword>
<sequence length="415" mass="46022">MQNSQRARHERRDLALLTGSRAGEMLRLAVAEQGILRSWAVHQVHHRPGAGVSIGYTVVLETNRDRQRIDAYMVASTERVAEESILGVQGKILRFGDTRVCVWEHPNDPELPALELACTAHLLSDFLDERVEIELLGYRPTRRAVVRIERESGSALFGKVVRAKDQADLERRLELAHKAGVPAPALYKSAPGFVVTTPVSGIALSRYFSSITISDAIKQQQVLDSLESCLDSLPYLALGMPKRAAWVDRCEHYAHAAALTLPEYDGRCHKVATEIRELLKHADLGPVVPTHGDFYEANIYVDANTGQLSGLLDLDSLSPGHRVHDWACLLAHMSVLPSLAPQPYRCVPVILDQWFDSLTSRVDPVALCASAAGVVISLVAGARKQRKQWNTEAENRLRIAESWIERGQRLLAEGY</sequence>
<evidence type="ECO:0000313" key="2">
    <source>
        <dbReference type="EMBL" id="TBW23606.1"/>
    </source>
</evidence>
<dbReference type="SUPFAM" id="SSF56112">
    <property type="entry name" value="Protein kinase-like (PK-like)"/>
    <property type="match status" value="1"/>
</dbReference>
<dbReference type="OrthoDB" id="3837844at2"/>
<evidence type="ECO:0000313" key="3">
    <source>
        <dbReference type="Proteomes" id="UP000293036"/>
    </source>
</evidence>